<keyword evidence="1" id="KW-0812">Transmembrane</keyword>
<evidence type="ECO:0000313" key="2">
    <source>
        <dbReference type="EMBL" id="JAH36487.1"/>
    </source>
</evidence>
<dbReference type="EMBL" id="GBXM01072090">
    <property type="protein sequence ID" value="JAH36487.1"/>
    <property type="molecule type" value="Transcribed_RNA"/>
</dbReference>
<reference evidence="2" key="1">
    <citation type="submission" date="2014-11" db="EMBL/GenBank/DDBJ databases">
        <authorList>
            <person name="Amaro Gonzalez C."/>
        </authorList>
    </citation>
    <scope>NUCLEOTIDE SEQUENCE</scope>
</reference>
<name>A0A0E9S5L1_ANGAN</name>
<accession>A0A0E9S5L1</accession>
<proteinExistence type="predicted"/>
<protein>
    <submittedName>
        <fullName evidence="2">Uncharacterized protein</fullName>
    </submittedName>
</protein>
<reference evidence="2" key="2">
    <citation type="journal article" date="2015" name="Fish Shellfish Immunol.">
        <title>Early steps in the European eel (Anguilla anguilla)-Vibrio vulnificus interaction in the gills: Role of the RtxA13 toxin.</title>
        <authorList>
            <person name="Callol A."/>
            <person name="Pajuelo D."/>
            <person name="Ebbesson L."/>
            <person name="Teles M."/>
            <person name="MacKenzie S."/>
            <person name="Amaro C."/>
        </authorList>
    </citation>
    <scope>NUCLEOTIDE SEQUENCE</scope>
</reference>
<evidence type="ECO:0000256" key="1">
    <source>
        <dbReference type="SAM" id="Phobius"/>
    </source>
</evidence>
<dbReference type="AlphaFoldDB" id="A0A0E9S5L1"/>
<sequence length="53" mass="6134">MPNEKPLKNHLFYSSIPFSLMYFSVSLPWHVPVTLIFMHSIISLLKPGFMCPP</sequence>
<keyword evidence="1" id="KW-1133">Transmembrane helix</keyword>
<feature type="transmembrane region" description="Helical" evidence="1">
    <location>
        <begin position="20"/>
        <end position="45"/>
    </location>
</feature>
<keyword evidence="1" id="KW-0472">Membrane</keyword>
<organism evidence="2">
    <name type="scientific">Anguilla anguilla</name>
    <name type="common">European freshwater eel</name>
    <name type="synonym">Muraena anguilla</name>
    <dbReference type="NCBI Taxonomy" id="7936"/>
    <lineage>
        <taxon>Eukaryota</taxon>
        <taxon>Metazoa</taxon>
        <taxon>Chordata</taxon>
        <taxon>Craniata</taxon>
        <taxon>Vertebrata</taxon>
        <taxon>Euteleostomi</taxon>
        <taxon>Actinopterygii</taxon>
        <taxon>Neopterygii</taxon>
        <taxon>Teleostei</taxon>
        <taxon>Anguilliformes</taxon>
        <taxon>Anguillidae</taxon>
        <taxon>Anguilla</taxon>
    </lineage>
</organism>